<reference evidence="1 2" key="1">
    <citation type="submission" date="2019-05" db="EMBL/GenBank/DDBJ databases">
        <title>Another draft genome of Portunus trituberculatus and its Hox gene families provides insights of decapod evolution.</title>
        <authorList>
            <person name="Jeong J.-H."/>
            <person name="Song I."/>
            <person name="Kim S."/>
            <person name="Choi T."/>
            <person name="Kim D."/>
            <person name="Ryu S."/>
            <person name="Kim W."/>
        </authorList>
    </citation>
    <scope>NUCLEOTIDE SEQUENCE [LARGE SCALE GENOMIC DNA]</scope>
    <source>
        <tissue evidence="1">Muscle</tissue>
    </source>
</reference>
<evidence type="ECO:0000313" key="1">
    <source>
        <dbReference type="EMBL" id="MPC34251.1"/>
    </source>
</evidence>
<protein>
    <submittedName>
        <fullName evidence="1">Uncharacterized protein</fullName>
    </submittedName>
</protein>
<dbReference type="Proteomes" id="UP000324222">
    <property type="component" value="Unassembled WGS sequence"/>
</dbReference>
<accession>A0A5B7EIM4</accession>
<proteinExistence type="predicted"/>
<keyword evidence="2" id="KW-1185">Reference proteome</keyword>
<evidence type="ECO:0000313" key="2">
    <source>
        <dbReference type="Proteomes" id="UP000324222"/>
    </source>
</evidence>
<organism evidence="1 2">
    <name type="scientific">Portunus trituberculatus</name>
    <name type="common">Swimming crab</name>
    <name type="synonym">Neptunus trituberculatus</name>
    <dbReference type="NCBI Taxonomy" id="210409"/>
    <lineage>
        <taxon>Eukaryota</taxon>
        <taxon>Metazoa</taxon>
        <taxon>Ecdysozoa</taxon>
        <taxon>Arthropoda</taxon>
        <taxon>Crustacea</taxon>
        <taxon>Multicrustacea</taxon>
        <taxon>Malacostraca</taxon>
        <taxon>Eumalacostraca</taxon>
        <taxon>Eucarida</taxon>
        <taxon>Decapoda</taxon>
        <taxon>Pleocyemata</taxon>
        <taxon>Brachyura</taxon>
        <taxon>Eubrachyura</taxon>
        <taxon>Portunoidea</taxon>
        <taxon>Portunidae</taxon>
        <taxon>Portuninae</taxon>
        <taxon>Portunus</taxon>
    </lineage>
</organism>
<dbReference type="EMBL" id="VSRR010003014">
    <property type="protein sequence ID" value="MPC34251.1"/>
    <property type="molecule type" value="Genomic_DNA"/>
</dbReference>
<name>A0A5B7EIM4_PORTR</name>
<comment type="caution">
    <text evidence="1">The sequence shown here is derived from an EMBL/GenBank/DDBJ whole genome shotgun (WGS) entry which is preliminary data.</text>
</comment>
<sequence length="111" mass="12310">MHDQSCGTPWQPLKLLLRSNGTALCLSRSGRPFSAFTCQGDDVTLSPSYVVSGISAGHSQERRLRNSPRQGRELRDAALHTCSNQVIKAKLINTRQNTGKWNEENNAVMEI</sequence>
<dbReference type="AlphaFoldDB" id="A0A5B7EIM4"/>
<gene>
    <name evidence="1" type="ORF">E2C01_027636</name>
</gene>